<keyword evidence="7" id="KW-1185">Reference proteome</keyword>
<evidence type="ECO:0000256" key="4">
    <source>
        <dbReference type="SAM" id="SignalP"/>
    </source>
</evidence>
<name>A0A439DW15_9MYCO</name>
<dbReference type="GO" id="GO:0030313">
    <property type="term" value="C:cell envelope"/>
    <property type="evidence" value="ECO:0007669"/>
    <property type="project" value="UniProtKB-SubCell"/>
</dbReference>
<comment type="similarity">
    <text evidence="2">Belongs to the EfeM/EfeO family.</text>
</comment>
<accession>A0A439DW15</accession>
<dbReference type="InterPro" id="IPR038352">
    <property type="entry name" value="Imelysin_sf"/>
</dbReference>
<dbReference type="InterPro" id="IPR018976">
    <property type="entry name" value="Imelysin-like"/>
</dbReference>
<dbReference type="PANTHER" id="PTHR39192:SF1">
    <property type="entry name" value="IRON UPTAKE SYSTEM COMPONENT EFEO"/>
    <property type="match status" value="1"/>
</dbReference>
<evidence type="ECO:0000256" key="1">
    <source>
        <dbReference type="ARBA" id="ARBA00004196"/>
    </source>
</evidence>
<comment type="subcellular location">
    <subcellularLocation>
        <location evidence="1">Cell envelope</location>
    </subcellularLocation>
</comment>
<feature type="signal peptide" evidence="4">
    <location>
        <begin position="1"/>
        <end position="38"/>
    </location>
</feature>
<dbReference type="InterPro" id="IPR053377">
    <property type="entry name" value="Iron_uptake_EfeM/EfeO"/>
</dbReference>
<organism evidence="6 7">
    <name type="scientific">Mycolicibacterium elephantis DSM 44368</name>
    <dbReference type="NCBI Taxonomy" id="1335622"/>
    <lineage>
        <taxon>Bacteria</taxon>
        <taxon>Bacillati</taxon>
        <taxon>Actinomycetota</taxon>
        <taxon>Actinomycetes</taxon>
        <taxon>Mycobacteriales</taxon>
        <taxon>Mycobacteriaceae</taxon>
        <taxon>Mycolicibacterium</taxon>
    </lineage>
</organism>
<keyword evidence="3 4" id="KW-0732">Signal</keyword>
<proteinExistence type="inferred from homology"/>
<evidence type="ECO:0000313" key="7">
    <source>
        <dbReference type="Proteomes" id="UP000287177"/>
    </source>
</evidence>
<dbReference type="InterPro" id="IPR050894">
    <property type="entry name" value="EfeM/EfeO_iron_uptake"/>
</dbReference>
<evidence type="ECO:0000256" key="3">
    <source>
        <dbReference type="ARBA" id="ARBA00022729"/>
    </source>
</evidence>
<feature type="chain" id="PRO_5019499683" evidence="4">
    <location>
        <begin position="39"/>
        <end position="318"/>
    </location>
</feature>
<evidence type="ECO:0000259" key="5">
    <source>
        <dbReference type="Pfam" id="PF09375"/>
    </source>
</evidence>
<dbReference type="PANTHER" id="PTHR39192">
    <property type="entry name" value="IRON UPTAKE SYSTEM COMPONENT EFEO"/>
    <property type="match status" value="1"/>
</dbReference>
<dbReference type="Pfam" id="PF09375">
    <property type="entry name" value="Peptidase_M75"/>
    <property type="match status" value="1"/>
</dbReference>
<evidence type="ECO:0000313" key="6">
    <source>
        <dbReference type="EMBL" id="RWA21324.1"/>
    </source>
</evidence>
<dbReference type="EMBL" id="ATDN01000010">
    <property type="protein sequence ID" value="RWA21324.1"/>
    <property type="molecule type" value="Genomic_DNA"/>
</dbReference>
<sequence length="318" mass="34092">MFSLAPTERYQMNRYTAWCAPVAAAGLILAGCSSGNSASTDATTTADATTTSAAAAVPAEVLDKAAADYQAYVASNIDELQRVVKVFTDAVRAGDLQAAQDAYAPSRVPWERIEPIAGLVEDIDRKIDARVDDFAGADDPEFTGWHRLEYILFEQNTTEGAAPFADQLDSDVAALKEQFPSVEVKPVDVANGAAELIEEVSEGKITGEEDRYSKTDLWDFDANLQGARDAVGKLNPALVQADPALLGKIDAGINSVFDTMRPLRRGDGWVLFCTENDPYPSPRCTGVTVDPPTIDKLKAELAGLSENMSQVAGVLKLK</sequence>
<gene>
    <name evidence="6" type="ORF">MELE44368_16510</name>
</gene>
<protein>
    <submittedName>
        <fullName evidence="6">Peptidase M75</fullName>
    </submittedName>
</protein>
<dbReference type="Proteomes" id="UP000287177">
    <property type="component" value="Unassembled WGS sequence"/>
</dbReference>
<dbReference type="NCBIfam" id="NF041757">
    <property type="entry name" value="EfeO"/>
    <property type="match status" value="1"/>
</dbReference>
<dbReference type="InterPro" id="IPR034981">
    <property type="entry name" value="Imelysin-like_EfeO/Algp7"/>
</dbReference>
<evidence type="ECO:0000256" key="2">
    <source>
        <dbReference type="ARBA" id="ARBA00005989"/>
    </source>
</evidence>
<reference evidence="6 7" key="1">
    <citation type="submission" date="2013-06" db="EMBL/GenBank/DDBJ databases">
        <title>The draft sequence of the Mycobacterium elephantis genome.</title>
        <authorList>
            <person name="Pettersson F.B."/>
            <person name="Das S."/>
            <person name="Dasgupta S."/>
            <person name="Bhattacharya A."/>
            <person name="Kirsebom L.A."/>
        </authorList>
    </citation>
    <scope>NUCLEOTIDE SEQUENCE [LARGE SCALE GENOMIC DNA]</scope>
    <source>
        <strain evidence="6 7">DSM 44368</strain>
    </source>
</reference>
<comment type="caution">
    <text evidence="6">The sequence shown here is derived from an EMBL/GenBank/DDBJ whole genome shotgun (WGS) entry which is preliminary data.</text>
</comment>
<feature type="domain" description="Imelysin-like" evidence="5">
    <location>
        <begin position="65"/>
        <end position="264"/>
    </location>
</feature>
<dbReference type="Gene3D" id="1.20.1420.20">
    <property type="entry name" value="M75 peptidase, HXXE motif"/>
    <property type="match status" value="1"/>
</dbReference>
<dbReference type="CDD" id="cd14656">
    <property type="entry name" value="Imelysin-like_EfeO"/>
    <property type="match status" value="1"/>
</dbReference>
<dbReference type="AlphaFoldDB" id="A0A439DW15"/>